<keyword evidence="3 9" id="KW-0808">Transferase</keyword>
<organism evidence="11 12">
    <name type="scientific">Inquilinus limosus</name>
    <dbReference type="NCBI Taxonomy" id="171674"/>
    <lineage>
        <taxon>Bacteria</taxon>
        <taxon>Pseudomonadati</taxon>
        <taxon>Pseudomonadota</taxon>
        <taxon>Alphaproteobacteria</taxon>
        <taxon>Rhodospirillales</taxon>
        <taxon>Rhodospirillaceae</taxon>
        <taxon>Inquilinus</taxon>
    </lineage>
</organism>
<keyword evidence="7 9" id="KW-0067">ATP-binding</keyword>
<dbReference type="PIRSF" id="PIRSF000722">
    <property type="entry name" value="Acetate_prop_kin"/>
    <property type="match status" value="1"/>
</dbReference>
<dbReference type="GO" id="GO:0008776">
    <property type="term" value="F:acetate kinase activity"/>
    <property type="evidence" value="ECO:0007669"/>
    <property type="project" value="UniProtKB-UniRule"/>
</dbReference>
<evidence type="ECO:0000256" key="3">
    <source>
        <dbReference type="ARBA" id="ARBA00022679"/>
    </source>
</evidence>
<dbReference type="InterPro" id="IPR004372">
    <property type="entry name" value="Ac/propionate_kinase"/>
</dbReference>
<dbReference type="GO" id="GO:0005829">
    <property type="term" value="C:cytosol"/>
    <property type="evidence" value="ECO:0007669"/>
    <property type="project" value="TreeGrafter"/>
</dbReference>
<comment type="caution">
    <text evidence="11">The sequence shown here is derived from an EMBL/GenBank/DDBJ whole genome shotgun (WGS) entry which is preliminary data.</text>
</comment>
<dbReference type="Gene3D" id="3.30.420.40">
    <property type="match status" value="2"/>
</dbReference>
<sequence length="382" mass="39780">MSRTMPMEILALNAGSSSIKLGLFEARDGRAVRRAKAALDLKGQPPALRLEAEGIADTIEIGVADAGDLRAVLDGCLRVLDDRLGLDGLALAGHRVVHGGEAFTAPVRITGEVQAQLEALVPLAPLHQPPALRLIEALGALRPGIVQTASFDTAFHAGQADRVRRFALPRALHDRGIKRYGFHGLSYRFIADALHRDHPELAAGRVVVAHLGSGASLCALKGGASVETTMGFSALDGVPMATRPGALDAGVLLHLLGPDGMEVAEVEDLLYHRAGLLGLSGISGDTRDLLASAAPAAAEAVEIFAFRIAQAVAALAVALGGLDALVFTAGIGEHQPEIRDRICGHLGWLGVAPDGPVTVLVIPTDEEQVVADEALRVRAAES</sequence>
<feature type="active site" description="Proton donor/acceptor" evidence="9">
    <location>
        <position position="152"/>
    </location>
</feature>
<proteinExistence type="inferred from homology"/>
<dbReference type="GO" id="GO:0005524">
    <property type="term" value="F:ATP binding"/>
    <property type="evidence" value="ECO:0007669"/>
    <property type="project" value="UniProtKB-KW"/>
</dbReference>
<feature type="binding site" evidence="9">
    <location>
        <begin position="210"/>
        <end position="214"/>
    </location>
    <ligand>
        <name>ATP</name>
        <dbReference type="ChEBI" id="CHEBI:30616"/>
    </ligand>
</feature>
<dbReference type="Proteomes" id="UP000196655">
    <property type="component" value="Unassembled WGS sequence"/>
</dbReference>
<keyword evidence="4 9" id="KW-0479">Metal-binding</keyword>
<evidence type="ECO:0000256" key="2">
    <source>
        <dbReference type="ARBA" id="ARBA00022490"/>
    </source>
</evidence>
<dbReference type="SUPFAM" id="SSF53067">
    <property type="entry name" value="Actin-like ATPase domain"/>
    <property type="match status" value="2"/>
</dbReference>
<keyword evidence="5 9" id="KW-0547">Nucleotide-binding</keyword>
<dbReference type="PANTHER" id="PTHR21060">
    <property type="entry name" value="ACETATE KINASE"/>
    <property type="match status" value="1"/>
</dbReference>
<dbReference type="STRING" id="1122125.GCA_000423185_05055"/>
<feature type="binding site" evidence="9">
    <location>
        <begin position="285"/>
        <end position="287"/>
    </location>
    <ligand>
        <name>ATP</name>
        <dbReference type="ChEBI" id="CHEBI:30616"/>
    </ligand>
</feature>
<evidence type="ECO:0000313" key="12">
    <source>
        <dbReference type="Proteomes" id="UP000196655"/>
    </source>
</evidence>
<dbReference type="InterPro" id="IPR000890">
    <property type="entry name" value="Aliphatic_acid_kin_short-chain"/>
</dbReference>
<comment type="catalytic activity">
    <reaction evidence="9">
        <text>acetate + ATP = acetyl phosphate + ADP</text>
        <dbReference type="Rhea" id="RHEA:11352"/>
        <dbReference type="ChEBI" id="CHEBI:22191"/>
        <dbReference type="ChEBI" id="CHEBI:30089"/>
        <dbReference type="ChEBI" id="CHEBI:30616"/>
        <dbReference type="ChEBI" id="CHEBI:456216"/>
        <dbReference type="EC" id="2.7.2.1"/>
    </reaction>
</comment>
<reference evidence="12" key="1">
    <citation type="submission" date="2017-05" db="EMBL/GenBank/DDBJ databases">
        <authorList>
            <person name="Macchi M."/>
            <person name="Festa S."/>
            <person name="Coppotelli B.M."/>
            <person name="Morelli I.S."/>
        </authorList>
    </citation>
    <scope>NUCLEOTIDE SEQUENCE [LARGE SCALE GENOMIC DNA]</scope>
    <source>
        <strain evidence="12">I</strain>
    </source>
</reference>
<dbReference type="AlphaFoldDB" id="A0A211ZIL9"/>
<comment type="function">
    <text evidence="9">Catalyzes the formation of acetyl phosphate from acetate and ATP. Can also catalyze the reverse reaction.</text>
</comment>
<evidence type="ECO:0000256" key="5">
    <source>
        <dbReference type="ARBA" id="ARBA00022741"/>
    </source>
</evidence>
<dbReference type="NCBIfam" id="NF005462">
    <property type="entry name" value="PRK07058.1"/>
    <property type="match status" value="1"/>
</dbReference>
<dbReference type="Pfam" id="PF00871">
    <property type="entry name" value="Acetate_kinase"/>
    <property type="match status" value="1"/>
</dbReference>
<dbReference type="HAMAP" id="MF_00020">
    <property type="entry name" value="Acetate_kinase"/>
    <property type="match status" value="1"/>
</dbReference>
<dbReference type="InterPro" id="IPR043129">
    <property type="entry name" value="ATPase_NBD"/>
</dbReference>
<protein>
    <recommendedName>
        <fullName evidence="9">Acetate kinase</fullName>
        <ecNumber evidence="9">2.7.2.1</ecNumber>
    </recommendedName>
    <alternativeName>
        <fullName evidence="9">Acetokinase</fullName>
    </alternativeName>
</protein>
<evidence type="ECO:0000256" key="6">
    <source>
        <dbReference type="ARBA" id="ARBA00022777"/>
    </source>
</evidence>
<accession>A0A211ZIL9</accession>
<dbReference type="GO" id="GO:0006083">
    <property type="term" value="P:acetate metabolic process"/>
    <property type="evidence" value="ECO:0007669"/>
    <property type="project" value="TreeGrafter"/>
</dbReference>
<dbReference type="PROSITE" id="PS01076">
    <property type="entry name" value="ACETATE_KINASE_2"/>
    <property type="match status" value="1"/>
</dbReference>
<evidence type="ECO:0000256" key="7">
    <source>
        <dbReference type="ARBA" id="ARBA00022840"/>
    </source>
</evidence>
<evidence type="ECO:0000256" key="8">
    <source>
        <dbReference type="ARBA" id="ARBA00022842"/>
    </source>
</evidence>
<evidence type="ECO:0000256" key="9">
    <source>
        <dbReference type="HAMAP-Rule" id="MF_00020"/>
    </source>
</evidence>
<dbReference type="GO" id="GO:0000287">
    <property type="term" value="F:magnesium ion binding"/>
    <property type="evidence" value="ECO:0007669"/>
    <property type="project" value="UniProtKB-UniRule"/>
</dbReference>
<comment type="subunit">
    <text evidence="9">Homodimer.</text>
</comment>
<comment type="similarity">
    <text evidence="1 9 10">Belongs to the acetokinase family.</text>
</comment>
<dbReference type="EC" id="2.7.2.1" evidence="9"/>
<feature type="binding site" evidence="9">
    <location>
        <position position="366"/>
    </location>
    <ligand>
        <name>Mg(2+)</name>
        <dbReference type="ChEBI" id="CHEBI:18420"/>
    </ligand>
</feature>
<dbReference type="PRINTS" id="PR00471">
    <property type="entry name" value="ACETATEKNASE"/>
</dbReference>
<comment type="subcellular location">
    <subcellularLocation>
        <location evidence="9">Cytoplasm</location>
    </subcellularLocation>
</comment>
<comment type="pathway">
    <text evidence="9">Metabolic intermediate biosynthesis; acetyl-CoA biosynthesis; acetyl-CoA from acetate: step 1/2.</text>
</comment>
<keyword evidence="2 9" id="KW-0963">Cytoplasm</keyword>
<comment type="cofactor">
    <cofactor evidence="9">
        <name>Mg(2+)</name>
        <dbReference type="ChEBI" id="CHEBI:18420"/>
    </cofactor>
    <cofactor evidence="9">
        <name>Mn(2+)</name>
        <dbReference type="ChEBI" id="CHEBI:29035"/>
    </cofactor>
    <text evidence="9">Mg(2+). Can also accept Mn(2+).</text>
</comment>
<evidence type="ECO:0000256" key="1">
    <source>
        <dbReference type="ARBA" id="ARBA00008748"/>
    </source>
</evidence>
<dbReference type="UniPathway" id="UPA00340">
    <property type="reaction ID" value="UER00458"/>
</dbReference>
<feature type="binding site" evidence="9">
    <location>
        <position position="20"/>
    </location>
    <ligand>
        <name>ATP</name>
        <dbReference type="ChEBI" id="CHEBI:30616"/>
    </ligand>
</feature>
<feature type="site" description="Transition state stabilizer" evidence="9">
    <location>
        <position position="183"/>
    </location>
</feature>
<dbReference type="PROSITE" id="PS01075">
    <property type="entry name" value="ACETATE_KINASE_1"/>
    <property type="match status" value="1"/>
</dbReference>
<feature type="binding site" evidence="9">
    <location>
        <position position="13"/>
    </location>
    <ligand>
        <name>Mg(2+)</name>
        <dbReference type="ChEBI" id="CHEBI:18420"/>
    </ligand>
</feature>
<keyword evidence="6 9" id="KW-0418">Kinase</keyword>
<evidence type="ECO:0000256" key="4">
    <source>
        <dbReference type="ARBA" id="ARBA00022723"/>
    </source>
</evidence>
<dbReference type="PANTHER" id="PTHR21060:SF21">
    <property type="entry name" value="ACETATE KINASE"/>
    <property type="match status" value="1"/>
</dbReference>
<dbReference type="EMBL" id="NHON01000045">
    <property type="protein sequence ID" value="OWJ65034.1"/>
    <property type="molecule type" value="Genomic_DNA"/>
</dbReference>
<keyword evidence="12" id="KW-1185">Reference proteome</keyword>
<gene>
    <name evidence="9" type="primary">ackA</name>
    <name evidence="11" type="ORF">BWR60_21675</name>
</gene>
<name>A0A211ZIL9_9PROT</name>
<feature type="site" description="Transition state stabilizer" evidence="9">
    <location>
        <position position="243"/>
    </location>
</feature>
<dbReference type="GO" id="GO:0006085">
    <property type="term" value="P:acetyl-CoA biosynthetic process"/>
    <property type="evidence" value="ECO:0007669"/>
    <property type="project" value="UniProtKB-UniRule"/>
</dbReference>
<feature type="binding site" evidence="9">
    <location>
        <begin position="330"/>
        <end position="334"/>
    </location>
    <ligand>
        <name>ATP</name>
        <dbReference type="ChEBI" id="CHEBI:30616"/>
    </ligand>
</feature>
<keyword evidence="8 9" id="KW-0460">Magnesium</keyword>
<dbReference type="InterPro" id="IPR023865">
    <property type="entry name" value="Aliphatic_acid_kinase_CS"/>
</dbReference>
<evidence type="ECO:0000313" key="11">
    <source>
        <dbReference type="EMBL" id="OWJ65034.1"/>
    </source>
</evidence>
<evidence type="ECO:0000256" key="10">
    <source>
        <dbReference type="RuleBase" id="RU003835"/>
    </source>
</evidence>
<feature type="binding site" evidence="9">
    <location>
        <position position="95"/>
    </location>
    <ligand>
        <name>substrate</name>
    </ligand>
</feature>